<dbReference type="EMBL" id="BGPR01035268">
    <property type="protein sequence ID" value="GBO10023.1"/>
    <property type="molecule type" value="Genomic_DNA"/>
</dbReference>
<dbReference type="AlphaFoldDB" id="A0A4Y2UBW6"/>
<accession>A0A4Y2UBW6</accession>
<reference evidence="1 2" key="1">
    <citation type="journal article" date="2019" name="Sci. Rep.">
        <title>Orb-weaving spider Araneus ventricosus genome elucidates the spidroin gene catalogue.</title>
        <authorList>
            <person name="Kono N."/>
            <person name="Nakamura H."/>
            <person name="Ohtoshi R."/>
            <person name="Moran D.A.P."/>
            <person name="Shinohara A."/>
            <person name="Yoshida Y."/>
            <person name="Fujiwara M."/>
            <person name="Mori M."/>
            <person name="Tomita M."/>
            <person name="Arakawa K."/>
        </authorList>
    </citation>
    <scope>NUCLEOTIDE SEQUENCE [LARGE SCALE GENOMIC DNA]</scope>
</reference>
<sequence length="112" mass="12742">MKSFCSFKVGHSWSFHAIPFLAHSFRQVIHDLSTPRKFIHCQPLRSPTLALSNFHCKPCPKSPPSPQIGPTPAAFMAQQSKWIDGYWDKLDIQPILIGFSHLRSALEWDGQL</sequence>
<dbReference type="Proteomes" id="UP000499080">
    <property type="component" value="Unassembled WGS sequence"/>
</dbReference>
<gene>
    <name evidence="1" type="ORF">AVEN_202737_1</name>
</gene>
<evidence type="ECO:0000313" key="1">
    <source>
        <dbReference type="EMBL" id="GBO10023.1"/>
    </source>
</evidence>
<keyword evidence="2" id="KW-1185">Reference proteome</keyword>
<name>A0A4Y2UBW6_ARAVE</name>
<evidence type="ECO:0000313" key="2">
    <source>
        <dbReference type="Proteomes" id="UP000499080"/>
    </source>
</evidence>
<protein>
    <submittedName>
        <fullName evidence="1">Uncharacterized protein</fullName>
    </submittedName>
</protein>
<organism evidence="1 2">
    <name type="scientific">Araneus ventricosus</name>
    <name type="common">Orbweaver spider</name>
    <name type="synonym">Epeira ventricosa</name>
    <dbReference type="NCBI Taxonomy" id="182803"/>
    <lineage>
        <taxon>Eukaryota</taxon>
        <taxon>Metazoa</taxon>
        <taxon>Ecdysozoa</taxon>
        <taxon>Arthropoda</taxon>
        <taxon>Chelicerata</taxon>
        <taxon>Arachnida</taxon>
        <taxon>Araneae</taxon>
        <taxon>Araneomorphae</taxon>
        <taxon>Entelegynae</taxon>
        <taxon>Araneoidea</taxon>
        <taxon>Araneidae</taxon>
        <taxon>Araneus</taxon>
    </lineage>
</organism>
<comment type="caution">
    <text evidence="1">The sequence shown here is derived from an EMBL/GenBank/DDBJ whole genome shotgun (WGS) entry which is preliminary data.</text>
</comment>
<proteinExistence type="predicted"/>